<feature type="compositionally biased region" description="Polar residues" evidence="1">
    <location>
        <begin position="43"/>
        <end position="65"/>
    </location>
</feature>
<feature type="region of interest" description="Disordered" evidence="1">
    <location>
        <begin position="26"/>
        <end position="416"/>
    </location>
</feature>
<evidence type="ECO:0000313" key="2">
    <source>
        <dbReference type="EMBL" id="OCF26366.1"/>
    </source>
</evidence>
<organism evidence="2">
    <name type="scientific">Kwoniella bestiolae CBS 10118</name>
    <dbReference type="NCBI Taxonomy" id="1296100"/>
    <lineage>
        <taxon>Eukaryota</taxon>
        <taxon>Fungi</taxon>
        <taxon>Dikarya</taxon>
        <taxon>Basidiomycota</taxon>
        <taxon>Agaricomycotina</taxon>
        <taxon>Tremellomycetes</taxon>
        <taxon>Tremellales</taxon>
        <taxon>Cryptococcaceae</taxon>
        <taxon>Kwoniella</taxon>
    </lineage>
</organism>
<reference evidence="2" key="1">
    <citation type="submission" date="2013-07" db="EMBL/GenBank/DDBJ databases">
        <title>The Genome Sequence of Cryptococcus bestiolae CBS10118.</title>
        <authorList>
            <consortium name="The Broad Institute Genome Sequencing Platform"/>
            <person name="Cuomo C."/>
            <person name="Litvintseva A."/>
            <person name="Chen Y."/>
            <person name="Heitman J."/>
            <person name="Sun S."/>
            <person name="Springer D."/>
            <person name="Dromer F."/>
            <person name="Young S.K."/>
            <person name="Zeng Q."/>
            <person name="Gargeya S."/>
            <person name="Fitzgerald M."/>
            <person name="Abouelleil A."/>
            <person name="Alvarado L."/>
            <person name="Berlin A.M."/>
            <person name="Chapman S.B."/>
            <person name="Dewar J."/>
            <person name="Goldberg J."/>
            <person name="Griggs A."/>
            <person name="Gujja S."/>
            <person name="Hansen M."/>
            <person name="Howarth C."/>
            <person name="Imamovic A."/>
            <person name="Larimer J."/>
            <person name="McCowan C."/>
            <person name="Murphy C."/>
            <person name="Pearson M."/>
            <person name="Priest M."/>
            <person name="Roberts A."/>
            <person name="Saif S."/>
            <person name="Shea T."/>
            <person name="Sykes S."/>
            <person name="Wortman J."/>
            <person name="Nusbaum C."/>
            <person name="Birren B."/>
        </authorList>
    </citation>
    <scope>NUCLEOTIDE SEQUENCE [LARGE SCALE GENOMIC DNA]</scope>
    <source>
        <strain evidence="2">CBS 10118</strain>
    </source>
</reference>
<dbReference type="GeneID" id="30208448"/>
<evidence type="ECO:0000256" key="1">
    <source>
        <dbReference type="SAM" id="MobiDB-lite"/>
    </source>
</evidence>
<dbReference type="Proteomes" id="UP000092730">
    <property type="component" value="Chromosome 1"/>
</dbReference>
<feature type="compositionally biased region" description="Acidic residues" evidence="1">
    <location>
        <begin position="151"/>
        <end position="163"/>
    </location>
</feature>
<reference evidence="3" key="4">
    <citation type="submission" date="2024-02" db="EMBL/GenBank/DDBJ databases">
        <title>Comparative genomics of Cryptococcus and Kwoniella reveals pathogenesis evolution and contrasting modes of karyotype evolution via chromosome fusion or intercentromeric recombination.</title>
        <authorList>
            <person name="Coelho M.A."/>
            <person name="David-Palma M."/>
            <person name="Shea T."/>
            <person name="Bowers K."/>
            <person name="McGinley-Smith S."/>
            <person name="Mohammad A.W."/>
            <person name="Gnirke A."/>
            <person name="Yurkov A.M."/>
            <person name="Nowrousian M."/>
            <person name="Sun S."/>
            <person name="Cuomo C.A."/>
            <person name="Heitman J."/>
        </authorList>
    </citation>
    <scope>NUCLEOTIDE SEQUENCE</scope>
    <source>
        <strain evidence="3">CBS 10118</strain>
    </source>
</reference>
<feature type="compositionally biased region" description="Basic residues" evidence="1">
    <location>
        <begin position="514"/>
        <end position="536"/>
    </location>
</feature>
<evidence type="ECO:0000313" key="3">
    <source>
        <dbReference type="EMBL" id="WVW78714.1"/>
    </source>
</evidence>
<feature type="compositionally biased region" description="Acidic residues" evidence="1">
    <location>
        <begin position="128"/>
        <end position="139"/>
    </location>
</feature>
<keyword evidence="4" id="KW-1185">Reference proteome</keyword>
<feature type="compositionally biased region" description="Basic and acidic residues" evidence="1">
    <location>
        <begin position="294"/>
        <end position="315"/>
    </location>
</feature>
<reference evidence="2" key="3">
    <citation type="submission" date="2014-01" db="EMBL/GenBank/DDBJ databases">
        <title>Evolution of pathogenesis and genome organization in the Tremellales.</title>
        <authorList>
            <person name="Cuomo C."/>
            <person name="Litvintseva A."/>
            <person name="Heitman J."/>
            <person name="Chen Y."/>
            <person name="Sun S."/>
            <person name="Springer D."/>
            <person name="Dromer F."/>
            <person name="Young S."/>
            <person name="Zeng Q."/>
            <person name="Chapman S."/>
            <person name="Gujja S."/>
            <person name="Saif S."/>
            <person name="Birren B."/>
        </authorList>
    </citation>
    <scope>NUCLEOTIDE SEQUENCE</scope>
    <source>
        <strain evidence="2">CBS 10118</strain>
    </source>
</reference>
<sequence length="536" mass="60716">MTRKLFTPTPASEPPTPISLSTAHIYITTRDPNKSPPVRSSHLPISSQTSPNDSSPIKRPTSSNEVELHLNGMITHGEDVEEEEDEFAGLESIGFSQWEREVPHFKSRKEGRSSSQPIQEENDQRDISEEEDEIDELDESDHGDMPLDLIQDVEDEKENEQEVEVAIRSPIAGPSSPPLRTPAFSLPSLNSDIPSGPYPQTPHSHSKHPEPNFSTSSPVHWTPSPLSSRDKKRSLVILSDDSDQEDDNRNDHTLVISQRGNTGSPSKKGKTRAIQSDDDEEEEPLAVQKRMRDKGKGREVLYSKEGLGLDERPEVSLDDLFRDDEGEQEELDREGYDDYDPTLDRDADGDEEDYEFDEFGDFPFDQIDLDYPTTTSTTRKKSKSKSRSPEKEKGKHNSLATDLFPPDEEHDDKENYDRTYNGIGLAGAGISILDRLELKEKNEWDIPLVSDLEPRWQEFFKNHWRRGVDKLKAKEKAREDAIGVILSEEESEEDVPLRQSKTAPVKRAGWGFRGRGRGRGRGAWRGRAVRGKARRK</sequence>
<feature type="compositionally biased region" description="Polar residues" evidence="1">
    <location>
        <begin position="255"/>
        <end position="265"/>
    </location>
</feature>
<feature type="compositionally biased region" description="Polar residues" evidence="1">
    <location>
        <begin position="212"/>
        <end position="227"/>
    </location>
</feature>
<feature type="region of interest" description="Disordered" evidence="1">
    <location>
        <begin position="491"/>
        <end position="536"/>
    </location>
</feature>
<reference evidence="3" key="2">
    <citation type="submission" date="2013-07" db="EMBL/GenBank/DDBJ databases">
        <authorList>
            <consortium name="The Broad Institute Genome Sequencing Platform"/>
            <person name="Cuomo C."/>
            <person name="Litvintseva A."/>
            <person name="Chen Y."/>
            <person name="Heitman J."/>
            <person name="Sun S."/>
            <person name="Springer D."/>
            <person name="Dromer F."/>
            <person name="Young S.K."/>
            <person name="Zeng Q."/>
            <person name="Gargeya S."/>
            <person name="Fitzgerald M."/>
            <person name="Abouelleil A."/>
            <person name="Alvarado L."/>
            <person name="Berlin A.M."/>
            <person name="Chapman S.B."/>
            <person name="Dewar J."/>
            <person name="Goldberg J."/>
            <person name="Griggs A."/>
            <person name="Gujja S."/>
            <person name="Hansen M."/>
            <person name="Howarth C."/>
            <person name="Imamovic A."/>
            <person name="Larimer J."/>
            <person name="McCowan C."/>
            <person name="Murphy C."/>
            <person name="Pearson M."/>
            <person name="Priest M."/>
            <person name="Roberts A."/>
            <person name="Saif S."/>
            <person name="Shea T."/>
            <person name="Sykes S."/>
            <person name="Wortman J."/>
            <person name="Nusbaum C."/>
            <person name="Birren B."/>
        </authorList>
    </citation>
    <scope>NUCLEOTIDE SEQUENCE</scope>
    <source>
        <strain evidence="3">CBS 10118</strain>
    </source>
</reference>
<dbReference type="EMBL" id="CP144541">
    <property type="protein sequence ID" value="WVW78714.1"/>
    <property type="molecule type" value="Genomic_DNA"/>
</dbReference>
<dbReference type="KEGG" id="kbi:30208448"/>
<accession>A0A1B9G5R3</accession>
<dbReference type="EMBL" id="KI894020">
    <property type="protein sequence ID" value="OCF26366.1"/>
    <property type="molecule type" value="Genomic_DNA"/>
</dbReference>
<protein>
    <submittedName>
        <fullName evidence="2">Uncharacterized protein</fullName>
    </submittedName>
</protein>
<proteinExistence type="predicted"/>
<evidence type="ECO:0000313" key="4">
    <source>
        <dbReference type="Proteomes" id="UP000092730"/>
    </source>
</evidence>
<dbReference type="VEuPathDB" id="FungiDB:I302_04049"/>
<dbReference type="AlphaFoldDB" id="A0A1B9G5R3"/>
<name>A0A1B9G5R3_9TREE</name>
<gene>
    <name evidence="2" type="ORF">I302_04049</name>
    <name evidence="3" type="ORF">I302_100674</name>
</gene>
<dbReference type="OrthoDB" id="2565290at2759"/>
<feature type="compositionally biased region" description="Acidic residues" evidence="1">
    <location>
        <begin position="321"/>
        <end position="360"/>
    </location>
</feature>
<dbReference type="RefSeq" id="XP_019047436.1">
    <property type="nucleotide sequence ID" value="XM_019190688.1"/>
</dbReference>
<feature type="compositionally biased region" description="Basic and acidic residues" evidence="1">
    <location>
        <begin position="98"/>
        <end position="112"/>
    </location>
</feature>
<feature type="compositionally biased region" description="Acidic residues" evidence="1">
    <location>
        <begin position="79"/>
        <end position="88"/>
    </location>
</feature>
<feature type="region of interest" description="Disordered" evidence="1">
    <location>
        <begin position="1"/>
        <end position="20"/>
    </location>
</feature>